<evidence type="ECO:0000313" key="3">
    <source>
        <dbReference type="Proteomes" id="UP001157161"/>
    </source>
</evidence>
<organism evidence="2 3">
    <name type="scientific">Litorihabitans aurantiacus</name>
    <dbReference type="NCBI Taxonomy" id="1930061"/>
    <lineage>
        <taxon>Bacteria</taxon>
        <taxon>Bacillati</taxon>
        <taxon>Actinomycetota</taxon>
        <taxon>Actinomycetes</taxon>
        <taxon>Micrococcales</taxon>
        <taxon>Beutenbergiaceae</taxon>
        <taxon>Litorihabitans</taxon>
    </lineage>
</organism>
<feature type="transmembrane region" description="Helical" evidence="1">
    <location>
        <begin position="64"/>
        <end position="84"/>
    </location>
</feature>
<dbReference type="EMBL" id="BSUM01000001">
    <property type="protein sequence ID" value="GMA32306.1"/>
    <property type="molecule type" value="Genomic_DNA"/>
</dbReference>
<keyword evidence="3" id="KW-1185">Reference proteome</keyword>
<keyword evidence="1" id="KW-0812">Transmembrane</keyword>
<protein>
    <submittedName>
        <fullName evidence="2">Membrane protein</fullName>
    </submittedName>
</protein>
<gene>
    <name evidence="2" type="ORF">GCM10025875_22980</name>
</gene>
<feature type="transmembrane region" description="Helical" evidence="1">
    <location>
        <begin position="24"/>
        <end position="44"/>
    </location>
</feature>
<name>A0AA38CS79_9MICO</name>
<dbReference type="AlphaFoldDB" id="A0AA38CS79"/>
<dbReference type="Pfam" id="PF14325">
    <property type="entry name" value="DUF4383"/>
    <property type="match status" value="1"/>
</dbReference>
<evidence type="ECO:0000313" key="2">
    <source>
        <dbReference type="EMBL" id="GMA32306.1"/>
    </source>
</evidence>
<keyword evidence="1" id="KW-1133">Transmembrane helix</keyword>
<proteinExistence type="predicted"/>
<sequence length="151" mass="15400">MQYVTPEQSGTNKEQTMTSSPNRLIAAIFGAVYLLVGLAGFAVTSGAQFAGTEGGTLIIFEVNPLHNIVHLLIGIALLVGSRTVPSAKGVNTTIGAVYLLVGVVGLFLLESSANILALNGADNVLHLASAVLLLGVGLTQDRAAATSTRAA</sequence>
<dbReference type="Proteomes" id="UP001157161">
    <property type="component" value="Unassembled WGS sequence"/>
</dbReference>
<evidence type="ECO:0000256" key="1">
    <source>
        <dbReference type="SAM" id="Phobius"/>
    </source>
</evidence>
<comment type="caution">
    <text evidence="2">The sequence shown here is derived from an EMBL/GenBank/DDBJ whole genome shotgun (WGS) entry which is preliminary data.</text>
</comment>
<keyword evidence="1" id="KW-0472">Membrane</keyword>
<reference evidence="2" key="2">
    <citation type="submission" date="2023-02" db="EMBL/GenBank/DDBJ databases">
        <authorList>
            <person name="Sun Q."/>
            <person name="Mori K."/>
        </authorList>
    </citation>
    <scope>NUCLEOTIDE SEQUENCE</scope>
    <source>
        <strain evidence="2">NBRC 112290</strain>
    </source>
</reference>
<feature type="transmembrane region" description="Helical" evidence="1">
    <location>
        <begin position="96"/>
        <end position="117"/>
    </location>
</feature>
<accession>A0AA38CS79</accession>
<reference evidence="2" key="1">
    <citation type="journal article" date="2014" name="Int. J. Syst. Evol. Microbiol.">
        <title>Complete genome sequence of Corynebacterium casei LMG S-19264T (=DSM 44701T), isolated from a smear-ripened cheese.</title>
        <authorList>
            <consortium name="US DOE Joint Genome Institute (JGI-PGF)"/>
            <person name="Walter F."/>
            <person name="Albersmeier A."/>
            <person name="Kalinowski J."/>
            <person name="Ruckert C."/>
        </authorList>
    </citation>
    <scope>NUCLEOTIDE SEQUENCE</scope>
    <source>
        <strain evidence="2">NBRC 112290</strain>
    </source>
</reference>
<feature type="transmembrane region" description="Helical" evidence="1">
    <location>
        <begin position="123"/>
        <end position="139"/>
    </location>
</feature>